<dbReference type="PROSITE" id="PS51191">
    <property type="entry name" value="FEMABX"/>
    <property type="match status" value="1"/>
</dbReference>
<gene>
    <name evidence="8" type="ORF">KDA_63460</name>
</gene>
<feature type="compositionally biased region" description="Low complexity" evidence="7">
    <location>
        <begin position="361"/>
        <end position="386"/>
    </location>
</feature>
<dbReference type="PANTHER" id="PTHR36174:SF1">
    <property type="entry name" value="LIPID II:GLYCINE GLYCYLTRANSFERASE"/>
    <property type="match status" value="1"/>
</dbReference>
<dbReference type="InterPro" id="IPR016181">
    <property type="entry name" value="Acyl_CoA_acyltransferase"/>
</dbReference>
<dbReference type="RefSeq" id="WP_126630898.1">
    <property type="nucleotide sequence ID" value="NZ_BIFT01000002.1"/>
</dbReference>
<protein>
    <recommendedName>
        <fullName evidence="10">Methicillin resistance protein</fullName>
    </recommendedName>
</protein>
<dbReference type="GO" id="GO:0071555">
    <property type="term" value="P:cell wall organization"/>
    <property type="evidence" value="ECO:0007669"/>
    <property type="project" value="UniProtKB-KW"/>
</dbReference>
<name>A0A402BHZ5_9CHLR</name>
<keyword evidence="5" id="KW-0012">Acyltransferase</keyword>
<evidence type="ECO:0000256" key="4">
    <source>
        <dbReference type="ARBA" id="ARBA00022984"/>
    </source>
</evidence>
<comment type="similarity">
    <text evidence="1">Belongs to the FemABX family.</text>
</comment>
<proteinExistence type="inferred from homology"/>
<dbReference type="SUPFAM" id="SSF55729">
    <property type="entry name" value="Acyl-CoA N-acyltransferases (Nat)"/>
    <property type="match status" value="2"/>
</dbReference>
<reference evidence="9" key="1">
    <citation type="submission" date="2018-12" db="EMBL/GenBank/DDBJ databases">
        <title>Tengunoibacter tsumagoiensis gen. nov., sp. nov., Dictyobacter kobayashii sp. nov., D. alpinus sp. nov., and D. joshuensis sp. nov. and description of Dictyobacteraceae fam. nov. within the order Ktedonobacterales isolated from Tengu-no-mugimeshi.</title>
        <authorList>
            <person name="Wang C.M."/>
            <person name="Zheng Y."/>
            <person name="Sakai Y."/>
            <person name="Toyoda A."/>
            <person name="Minakuchi Y."/>
            <person name="Abe K."/>
            <person name="Yokota A."/>
            <person name="Yabe S."/>
        </authorList>
    </citation>
    <scope>NUCLEOTIDE SEQUENCE [LARGE SCALE GENOMIC DNA]</scope>
    <source>
        <strain evidence="9">Uno16</strain>
    </source>
</reference>
<evidence type="ECO:0000256" key="3">
    <source>
        <dbReference type="ARBA" id="ARBA00022960"/>
    </source>
</evidence>
<accession>A0A402BHZ5</accession>
<dbReference type="Proteomes" id="UP000287171">
    <property type="component" value="Unassembled WGS sequence"/>
</dbReference>
<keyword evidence="4" id="KW-0573">Peptidoglycan synthesis</keyword>
<keyword evidence="6" id="KW-0961">Cell wall biogenesis/degradation</keyword>
<evidence type="ECO:0000256" key="7">
    <source>
        <dbReference type="SAM" id="MobiDB-lite"/>
    </source>
</evidence>
<evidence type="ECO:0000256" key="6">
    <source>
        <dbReference type="ARBA" id="ARBA00023316"/>
    </source>
</evidence>
<dbReference type="PANTHER" id="PTHR36174">
    <property type="entry name" value="LIPID II:GLYCINE GLYCYLTRANSFERASE"/>
    <property type="match status" value="1"/>
</dbReference>
<dbReference type="GO" id="GO:0008360">
    <property type="term" value="P:regulation of cell shape"/>
    <property type="evidence" value="ECO:0007669"/>
    <property type="project" value="UniProtKB-KW"/>
</dbReference>
<dbReference type="InterPro" id="IPR003447">
    <property type="entry name" value="FEMABX"/>
</dbReference>
<sequence length="462" mass="52692">MKAQIITDRQQWNDFVAASELCNLTQTYEWGELMGKRHADSLHVGVVNEDGSLCAAMLVLVSTVPALRVPYFYAPRGPIIEDPASPAMTILLNYVKAEAHKRGACMLKVEPGVPDDDQTWLNALRHYGFRGIPYAHHLRHEWVTDIRADEQELMSKMHKKTRQYIRTSAKTGTTIRESHAQSDIDAFYRIYCETGERSDFMVLPKEYYENFLRLYKDNAVLLVAEYENRIIAAAIVVRLGRWSWNMYEAASDESRELRVNYLLQWQRILWAKSHDCWYFNSRGIPDVLEEGTELYGVYNFKRGFGGYAMRSLETQDLVYRPAIYKTYRLLLDGKHWYEEKQAAKKKAEELKKAEEKRAARQAEQQAAPTPVAPAAEKKVQQQPQKPKVAKTPRPDAATLSQVLPQLPETPQPEILSGTESQSQASETPRPPKAAKKSKKAAQPVEAEALEIQSAEVEKTSGQ</sequence>
<feature type="region of interest" description="Disordered" evidence="7">
    <location>
        <begin position="348"/>
        <end position="462"/>
    </location>
</feature>
<evidence type="ECO:0000256" key="1">
    <source>
        <dbReference type="ARBA" id="ARBA00009943"/>
    </source>
</evidence>
<dbReference type="OrthoDB" id="9785911at2"/>
<keyword evidence="9" id="KW-1185">Reference proteome</keyword>
<evidence type="ECO:0000256" key="2">
    <source>
        <dbReference type="ARBA" id="ARBA00022679"/>
    </source>
</evidence>
<evidence type="ECO:0000313" key="8">
    <source>
        <dbReference type="EMBL" id="GCE30862.1"/>
    </source>
</evidence>
<dbReference type="GO" id="GO:0016755">
    <property type="term" value="F:aminoacyltransferase activity"/>
    <property type="evidence" value="ECO:0007669"/>
    <property type="project" value="InterPro"/>
</dbReference>
<dbReference type="EMBL" id="BIFT01000002">
    <property type="protein sequence ID" value="GCE30862.1"/>
    <property type="molecule type" value="Genomic_DNA"/>
</dbReference>
<keyword evidence="2" id="KW-0808">Transferase</keyword>
<dbReference type="InterPro" id="IPR050644">
    <property type="entry name" value="PG_Glycine_Bridge_Synth"/>
</dbReference>
<dbReference type="GO" id="GO:0009252">
    <property type="term" value="P:peptidoglycan biosynthetic process"/>
    <property type="evidence" value="ECO:0007669"/>
    <property type="project" value="UniProtKB-KW"/>
</dbReference>
<dbReference type="AlphaFoldDB" id="A0A402BHZ5"/>
<evidence type="ECO:0000256" key="5">
    <source>
        <dbReference type="ARBA" id="ARBA00023315"/>
    </source>
</evidence>
<feature type="compositionally biased region" description="Polar residues" evidence="7">
    <location>
        <begin position="417"/>
        <end position="426"/>
    </location>
</feature>
<organism evidence="8 9">
    <name type="scientific">Dictyobacter alpinus</name>
    <dbReference type="NCBI Taxonomy" id="2014873"/>
    <lineage>
        <taxon>Bacteria</taxon>
        <taxon>Bacillati</taxon>
        <taxon>Chloroflexota</taxon>
        <taxon>Ktedonobacteria</taxon>
        <taxon>Ktedonobacterales</taxon>
        <taxon>Dictyobacteraceae</taxon>
        <taxon>Dictyobacter</taxon>
    </lineage>
</organism>
<keyword evidence="3" id="KW-0133">Cell shape</keyword>
<dbReference type="Gene3D" id="3.40.630.30">
    <property type="match status" value="2"/>
</dbReference>
<dbReference type="Pfam" id="PF02388">
    <property type="entry name" value="FemAB"/>
    <property type="match status" value="2"/>
</dbReference>
<evidence type="ECO:0000313" key="9">
    <source>
        <dbReference type="Proteomes" id="UP000287171"/>
    </source>
</evidence>
<comment type="caution">
    <text evidence="8">The sequence shown here is derived from an EMBL/GenBank/DDBJ whole genome shotgun (WGS) entry which is preliminary data.</text>
</comment>
<evidence type="ECO:0008006" key="10">
    <source>
        <dbReference type="Google" id="ProtNLM"/>
    </source>
</evidence>
<feature type="compositionally biased region" description="Basic and acidic residues" evidence="7">
    <location>
        <begin position="348"/>
        <end position="360"/>
    </location>
</feature>